<evidence type="ECO:0000256" key="3">
    <source>
        <dbReference type="ARBA" id="ARBA00022517"/>
    </source>
</evidence>
<evidence type="ECO:0000256" key="6">
    <source>
        <dbReference type="SAM" id="MobiDB-lite"/>
    </source>
</evidence>
<feature type="region of interest" description="Disordered" evidence="6">
    <location>
        <begin position="1"/>
        <end position="23"/>
    </location>
</feature>
<dbReference type="InterPro" id="IPR011687">
    <property type="entry name" value="Nop53/GLTSCR2"/>
</dbReference>
<dbReference type="PANTHER" id="PTHR14211">
    <property type="entry name" value="GLIOMA SUPPRESSOR CANDIDATE REGION GENE 2"/>
    <property type="match status" value="1"/>
</dbReference>
<evidence type="ECO:0000256" key="5">
    <source>
        <dbReference type="PIRNR" id="PIRNR017302"/>
    </source>
</evidence>
<feature type="compositionally biased region" description="Basic and acidic residues" evidence="6">
    <location>
        <begin position="225"/>
        <end position="244"/>
    </location>
</feature>
<comment type="subcellular location">
    <subcellularLocation>
        <location evidence="5">Nucleus</location>
        <location evidence="5">Nucleolus</location>
    </subcellularLocation>
    <subcellularLocation>
        <location evidence="5">Nucleus</location>
        <location evidence="5">Nucleoplasm</location>
    </subcellularLocation>
</comment>
<comment type="function">
    <text evidence="5">May play a role in ribosome biogenesis.</text>
</comment>
<comment type="similarity">
    <text evidence="1 5">Belongs to the NOP53 family.</text>
</comment>
<reference evidence="7 8" key="2">
    <citation type="submission" date="2015-05" db="EMBL/GenBank/DDBJ databases">
        <authorList>
            <person name="Morales-Cruz A."/>
            <person name="Amrine K.C."/>
            <person name="Cantu D."/>
        </authorList>
    </citation>
    <scope>NUCLEOTIDE SEQUENCE [LARGE SCALE GENOMIC DNA]</scope>
    <source>
        <strain evidence="7">UCRPC4</strain>
    </source>
</reference>
<evidence type="ECO:0000256" key="4">
    <source>
        <dbReference type="ARBA" id="ARBA00023242"/>
    </source>
</evidence>
<dbReference type="GO" id="GO:0000463">
    <property type="term" value="P:maturation of LSU-rRNA from tricistronic rRNA transcript (SSU-rRNA, 5.8S rRNA, LSU-rRNA)"/>
    <property type="evidence" value="ECO:0007669"/>
    <property type="project" value="EnsemblFungi"/>
</dbReference>
<keyword evidence="3 5" id="KW-0690">Ribosome biogenesis</keyword>
<dbReference type="GO" id="GO:0000027">
    <property type="term" value="P:ribosomal large subunit assembly"/>
    <property type="evidence" value="ECO:0007669"/>
    <property type="project" value="UniProtKB-UniRule"/>
</dbReference>
<comment type="caution">
    <text evidence="7">The sequence shown here is derived from an EMBL/GenBank/DDBJ whole genome shotgun (WGS) entry which is preliminary data.</text>
</comment>
<dbReference type="GO" id="GO:0000460">
    <property type="term" value="P:maturation of 5.8S rRNA"/>
    <property type="evidence" value="ECO:0007669"/>
    <property type="project" value="EnsemblFungi"/>
</dbReference>
<gene>
    <name evidence="7" type="ORF">UCRPC4_g05873</name>
</gene>
<organism evidence="7 8">
    <name type="scientific">Phaeomoniella chlamydospora</name>
    <name type="common">Phaeoacremonium chlamydosporum</name>
    <dbReference type="NCBI Taxonomy" id="158046"/>
    <lineage>
        <taxon>Eukaryota</taxon>
        <taxon>Fungi</taxon>
        <taxon>Dikarya</taxon>
        <taxon>Ascomycota</taxon>
        <taxon>Pezizomycotina</taxon>
        <taxon>Eurotiomycetes</taxon>
        <taxon>Chaetothyriomycetidae</taxon>
        <taxon>Phaeomoniellales</taxon>
        <taxon>Phaeomoniellaceae</taxon>
        <taxon>Phaeomoniella</taxon>
    </lineage>
</organism>
<dbReference type="GO" id="GO:0008097">
    <property type="term" value="F:5S rRNA binding"/>
    <property type="evidence" value="ECO:0007669"/>
    <property type="project" value="TreeGrafter"/>
</dbReference>
<dbReference type="EMBL" id="LCWF01000159">
    <property type="protein sequence ID" value="KKY16614.1"/>
    <property type="molecule type" value="Genomic_DNA"/>
</dbReference>
<feature type="compositionally biased region" description="Low complexity" evidence="6">
    <location>
        <begin position="323"/>
        <end position="333"/>
    </location>
</feature>
<dbReference type="Pfam" id="PF07767">
    <property type="entry name" value="Nop53"/>
    <property type="match status" value="1"/>
</dbReference>
<dbReference type="OrthoDB" id="5072at2759"/>
<sequence length="433" mass="48649">MSRTAAAPQQYKQPSRKGKKAWRKNVDISEVQQGLENLREEIIQGGPISEKPSEELFAVDTIGSEAIQRAYNKVHKPLKADEILAQRSVVPGVDTRKRSTSSRITDGVIEPSSKRHKSNWVSKKEVQRLKQIAARNGNGTLSSENLEEDGTSSKFDLWAAPAEAPVTTSSEYIPKPRTKVAPASLRQKPISMVAEGKSVPAVANPKAGTSYNPSFEDWDDLLSTEGRKAVEAEKQRLEDERKAAELQARLNEAAKDPEDGSFDNDESEWEGFETENEKPLHLTKKRPERKTPSQRNKAKRRKEAERLTLHEKRMARKKAQALSSNSKPSSDKSLATTRSPSPDDTISSVDDTRLRRRTLGKAPIPDKPLEVLLPDELQDSLRRLRPEGNLLNDRFRNLLVQGKLETRKPVTSAKKRKVKVTEKWWSKDFKVGA</sequence>
<dbReference type="GO" id="GO:0000176">
    <property type="term" value="C:nuclear exosome (RNase complex)"/>
    <property type="evidence" value="ECO:0007669"/>
    <property type="project" value="EnsemblFungi"/>
</dbReference>
<dbReference type="AlphaFoldDB" id="A0A0G2E1H3"/>
<dbReference type="PANTHER" id="PTHR14211:SF7">
    <property type="entry name" value="RIBOSOME BIOGENESIS PROTEIN NOP53"/>
    <property type="match status" value="1"/>
</dbReference>
<feature type="compositionally biased region" description="Basic and acidic residues" evidence="6">
    <location>
        <begin position="302"/>
        <end position="312"/>
    </location>
</feature>
<dbReference type="PIRSF" id="PIRSF017302">
    <property type="entry name" value="Gltscr2"/>
    <property type="match status" value="1"/>
</dbReference>
<proteinExistence type="inferred from homology"/>
<reference evidence="7 8" key="1">
    <citation type="submission" date="2015-05" db="EMBL/GenBank/DDBJ databases">
        <title>Distinctive expansion of gene families associated with plant cell wall degradation and secondary metabolism in the genomes of grapevine trunk pathogens.</title>
        <authorList>
            <person name="Lawrence D.P."/>
            <person name="Travadon R."/>
            <person name="Rolshausen P.E."/>
            <person name="Baumgartner K."/>
        </authorList>
    </citation>
    <scope>NUCLEOTIDE SEQUENCE [LARGE SCALE GENOMIC DNA]</scope>
    <source>
        <strain evidence="7">UCRPC4</strain>
    </source>
</reference>
<name>A0A0G2E1H3_PHACM</name>
<feature type="compositionally biased region" description="Polar residues" evidence="6">
    <location>
        <begin position="334"/>
        <end position="349"/>
    </location>
</feature>
<evidence type="ECO:0000256" key="2">
    <source>
        <dbReference type="ARBA" id="ARBA00018339"/>
    </source>
</evidence>
<protein>
    <recommendedName>
        <fullName evidence="2 5">Ribosome biogenesis protein NOP53</fullName>
    </recommendedName>
</protein>
<evidence type="ECO:0000313" key="8">
    <source>
        <dbReference type="Proteomes" id="UP000053317"/>
    </source>
</evidence>
<evidence type="ECO:0000256" key="1">
    <source>
        <dbReference type="ARBA" id="ARBA00008838"/>
    </source>
</evidence>
<evidence type="ECO:0000313" key="7">
    <source>
        <dbReference type="EMBL" id="KKY16614.1"/>
    </source>
</evidence>
<feature type="compositionally biased region" description="Acidic residues" evidence="6">
    <location>
        <begin position="259"/>
        <end position="274"/>
    </location>
</feature>
<feature type="region of interest" description="Disordered" evidence="6">
    <location>
        <begin position="165"/>
        <end position="362"/>
    </location>
</feature>
<keyword evidence="8" id="KW-1185">Reference proteome</keyword>
<dbReference type="GO" id="GO:0005730">
    <property type="term" value="C:nucleolus"/>
    <property type="evidence" value="ECO:0007669"/>
    <property type="project" value="UniProtKB-SubCell"/>
</dbReference>
<dbReference type="GO" id="GO:0005654">
    <property type="term" value="C:nucleoplasm"/>
    <property type="evidence" value="ECO:0007669"/>
    <property type="project" value="UniProtKB-SubCell"/>
</dbReference>
<accession>A0A0G2E1H3</accession>
<dbReference type="GO" id="GO:0000055">
    <property type="term" value="P:ribosomal large subunit export from nucleus"/>
    <property type="evidence" value="ECO:0007669"/>
    <property type="project" value="EnsemblFungi"/>
</dbReference>
<keyword evidence="4 5" id="KW-0539">Nucleus</keyword>
<dbReference type="Proteomes" id="UP000053317">
    <property type="component" value="Unassembled WGS sequence"/>
</dbReference>
<feature type="compositionally biased region" description="Basic residues" evidence="6">
    <location>
        <begin position="14"/>
        <end position="23"/>
    </location>
</feature>